<reference evidence="2" key="1">
    <citation type="submission" date="2018-04" db="EMBL/GenBank/DDBJ databases">
        <authorList>
            <person name="Go L.Y."/>
            <person name="Mitchell J.A."/>
        </authorList>
    </citation>
    <scope>NUCLEOTIDE SEQUENCE [LARGE SCALE GENOMIC DNA]</scope>
</reference>
<protein>
    <submittedName>
        <fullName evidence="1">Uncharacterized protein</fullName>
    </submittedName>
</protein>
<dbReference type="Proteomes" id="UP000246518">
    <property type="component" value="Segment"/>
</dbReference>
<dbReference type="EMBL" id="MH155864">
    <property type="protein sequence ID" value="AWN04733.1"/>
    <property type="molecule type" value="Genomic_DNA"/>
</dbReference>
<organism evidence="1 2">
    <name type="scientific">Mycobacterium phage Beauxregard13</name>
    <dbReference type="NCBI Taxonomy" id="2182392"/>
    <lineage>
        <taxon>Viruses</taxon>
        <taxon>Duplodnaviria</taxon>
        <taxon>Heunggongvirae</taxon>
        <taxon>Uroviricota</taxon>
        <taxon>Caudoviricetes</taxon>
        <taxon>Microwolfvirus</taxon>
        <taxon>Microwolfvirus JHC117</taxon>
    </lineage>
</organism>
<gene>
    <name evidence="1" type="primary">6</name>
    <name evidence="1" type="ORF">SEA_BEAUXREGARD13_6</name>
</gene>
<name>A0A2U8UMC0_9CAUD</name>
<accession>A0A2U8UMC0</accession>
<evidence type="ECO:0000313" key="2">
    <source>
        <dbReference type="Proteomes" id="UP000246518"/>
    </source>
</evidence>
<proteinExistence type="predicted"/>
<evidence type="ECO:0000313" key="1">
    <source>
        <dbReference type="EMBL" id="AWN04733.1"/>
    </source>
</evidence>
<sequence length="171" mass="19042">MQLPNPTNTEDYEFAFCFEVKGQSVFGNADPDTFYPNIQYGYRGADGEPPAAIIQAYLDNLWQADQDFLRISVLYVAPVTWTVIDPDDVGTLPGSIEDYSFGMMFDVVDNSVDPPFILEGYAMVGDGAYGAQYSQFLSFYEGKAAAPGSTVRNPRFVYAPKIAWSTWEFEA</sequence>